<dbReference type="PROSITE" id="PS00623">
    <property type="entry name" value="GMC_OXRED_1"/>
    <property type="match status" value="1"/>
</dbReference>
<feature type="binding site" evidence="7">
    <location>
        <position position="95"/>
    </location>
    <ligand>
        <name>FAD</name>
        <dbReference type="ChEBI" id="CHEBI:57692"/>
    </ligand>
</feature>
<dbReference type="SUPFAM" id="SSF51905">
    <property type="entry name" value="FAD/NAD(P)-binding domain"/>
    <property type="match status" value="1"/>
</dbReference>
<name>A0AAD4HUI8_9PEZI</name>
<evidence type="ECO:0000259" key="10">
    <source>
        <dbReference type="PROSITE" id="PS00624"/>
    </source>
</evidence>
<dbReference type="PROSITE" id="PS00624">
    <property type="entry name" value="GMC_OXRED_2"/>
    <property type="match status" value="1"/>
</dbReference>
<dbReference type="GO" id="GO:0016614">
    <property type="term" value="F:oxidoreductase activity, acting on CH-OH group of donors"/>
    <property type="evidence" value="ECO:0007669"/>
    <property type="project" value="InterPro"/>
</dbReference>
<keyword evidence="3 8" id="KW-0285">Flavoprotein</keyword>
<gene>
    <name evidence="11" type="ORF">NEMBOFW57_010775</name>
</gene>
<keyword evidence="4 7" id="KW-0274">FAD</keyword>
<dbReference type="Gene3D" id="3.30.560.10">
    <property type="entry name" value="Glucose Oxidase, domain 3"/>
    <property type="match status" value="1"/>
</dbReference>
<feature type="binding site" evidence="7">
    <location>
        <position position="244"/>
    </location>
    <ligand>
        <name>FAD</name>
        <dbReference type="ChEBI" id="CHEBI:57692"/>
    </ligand>
</feature>
<evidence type="ECO:0000256" key="2">
    <source>
        <dbReference type="ARBA" id="ARBA00010790"/>
    </source>
</evidence>
<dbReference type="EMBL" id="JAHCVI010000006">
    <property type="protein sequence ID" value="KAG7284402.1"/>
    <property type="molecule type" value="Genomic_DNA"/>
</dbReference>
<evidence type="ECO:0000256" key="5">
    <source>
        <dbReference type="ARBA" id="ARBA00023002"/>
    </source>
</evidence>
<dbReference type="Pfam" id="PF05199">
    <property type="entry name" value="GMC_oxred_C"/>
    <property type="match status" value="1"/>
</dbReference>
<evidence type="ECO:0000256" key="3">
    <source>
        <dbReference type="ARBA" id="ARBA00022630"/>
    </source>
</evidence>
<protein>
    <recommendedName>
        <fullName evidence="9 10">Glucose-methanol-choline oxidoreductase N-terminal domain-containing protein</fullName>
    </recommendedName>
</protein>
<dbReference type="InterPro" id="IPR000172">
    <property type="entry name" value="GMC_OxRdtase_N"/>
</dbReference>
<feature type="domain" description="Glucose-methanol-choline oxidoreductase N-terminal" evidence="10">
    <location>
        <begin position="285"/>
        <end position="299"/>
    </location>
</feature>
<sequence>MEPLHLTGEDFAKRQFDFLIVGGGTAGLAVAARLSEHSQFHVGVLEAGTLSSGDSDVDAPGLAGRALGGALDWGFKTTPQTALRDRTVPYARGKVLGGSSALNYMTWNRAARQDYDDWRDLGNPGWGWDDLLPFFKKSETFHPPSEAAQKATRVALHDGMVGHDGPVQVSYPGEFTASHKLWHETLNSVGIASNDNHLAGNNTGCWTSVVSVDPKNATRSYATTAYYRSIASRPNLSVLTGAEVREVLLVRGSDAAEWRAEGVRFVYNGAEYSVSASREVIISAGSVQSPQILELSGIGGSAVLSVAGISVKVDNPNVGENLQDHLTTTLVFEVDPDLPNPDDLRVDSTLAAARDEYALTQTGPLAILPVSIAYVPVAQFIPPSALRTLLSQIPPSLPKEDPAAERTNLLSQRFTAHADTLGHVEFVFDLGNWGVDAPTEPGKKYASMLQILQYPFSRGSIHIQPSTTPNGPPTLAINPQYFSGPGGAIDLAVALHAHRLAEKICATPPLSGIIRAQVWPPPSQTDEDKDEEDEALRTWLRRVVTTDWHPVGTCAMGGRMGRRAGVVDERLRVYGVKGLRVVDASVMPLQVSAHLQATVYAIAEKGARMVLEDWGVL</sequence>
<dbReference type="InterPro" id="IPR012132">
    <property type="entry name" value="GMC_OxRdtase"/>
</dbReference>
<feature type="binding site" evidence="7">
    <location>
        <begin position="548"/>
        <end position="549"/>
    </location>
    <ligand>
        <name>FAD</name>
        <dbReference type="ChEBI" id="CHEBI:57692"/>
    </ligand>
</feature>
<dbReference type="SUPFAM" id="SSF54373">
    <property type="entry name" value="FAD-linked reductases, C-terminal domain"/>
    <property type="match status" value="1"/>
</dbReference>
<proteinExistence type="inferred from homology"/>
<dbReference type="PANTHER" id="PTHR11552">
    <property type="entry name" value="GLUCOSE-METHANOL-CHOLINE GMC OXIDOREDUCTASE"/>
    <property type="match status" value="1"/>
</dbReference>
<dbReference type="GO" id="GO:0050660">
    <property type="term" value="F:flavin adenine dinucleotide binding"/>
    <property type="evidence" value="ECO:0007669"/>
    <property type="project" value="InterPro"/>
</dbReference>
<evidence type="ECO:0000256" key="6">
    <source>
        <dbReference type="PIRSR" id="PIRSR000137-1"/>
    </source>
</evidence>
<evidence type="ECO:0000256" key="7">
    <source>
        <dbReference type="PIRSR" id="PIRSR000137-2"/>
    </source>
</evidence>
<evidence type="ECO:0000313" key="12">
    <source>
        <dbReference type="Proteomes" id="UP001197093"/>
    </source>
</evidence>
<evidence type="ECO:0000256" key="1">
    <source>
        <dbReference type="ARBA" id="ARBA00001974"/>
    </source>
</evidence>
<accession>A0AAD4HUI8</accession>
<feature type="active site" description="Proton donor" evidence="6">
    <location>
        <position position="549"/>
    </location>
</feature>
<feature type="domain" description="Glucose-methanol-choline oxidoreductase N-terminal" evidence="9">
    <location>
        <begin position="93"/>
        <end position="116"/>
    </location>
</feature>
<dbReference type="PANTHER" id="PTHR11552:SF201">
    <property type="entry name" value="GLUCOSE-METHANOL-CHOLINE OXIDOREDUCTASE N-TERMINAL DOMAIN-CONTAINING PROTEIN"/>
    <property type="match status" value="1"/>
</dbReference>
<keyword evidence="12" id="KW-1185">Reference proteome</keyword>
<comment type="caution">
    <text evidence="11">The sequence shown here is derived from an EMBL/GenBank/DDBJ whole genome shotgun (WGS) entry which is preliminary data.</text>
</comment>
<reference evidence="11" key="1">
    <citation type="submission" date="2023-02" db="EMBL/GenBank/DDBJ databases">
        <authorList>
            <person name="Palmer J.M."/>
        </authorList>
    </citation>
    <scope>NUCLEOTIDE SEQUENCE</scope>
    <source>
        <strain evidence="11">FW57</strain>
    </source>
</reference>
<dbReference type="Proteomes" id="UP001197093">
    <property type="component" value="Unassembled WGS sequence"/>
</dbReference>
<evidence type="ECO:0000259" key="9">
    <source>
        <dbReference type="PROSITE" id="PS00623"/>
    </source>
</evidence>
<dbReference type="Gene3D" id="3.50.50.60">
    <property type="entry name" value="FAD/NAD(P)-binding domain"/>
    <property type="match status" value="1"/>
</dbReference>
<dbReference type="PIRSF" id="PIRSF000137">
    <property type="entry name" value="Alcohol_oxidase"/>
    <property type="match status" value="1"/>
</dbReference>
<dbReference type="InterPro" id="IPR007867">
    <property type="entry name" value="GMC_OxRtase_C"/>
</dbReference>
<evidence type="ECO:0000256" key="8">
    <source>
        <dbReference type="RuleBase" id="RU003968"/>
    </source>
</evidence>
<keyword evidence="5" id="KW-0560">Oxidoreductase</keyword>
<comment type="cofactor">
    <cofactor evidence="1 7">
        <name>FAD</name>
        <dbReference type="ChEBI" id="CHEBI:57692"/>
    </cofactor>
</comment>
<dbReference type="AlphaFoldDB" id="A0AAD4HUI8"/>
<dbReference type="InterPro" id="IPR036188">
    <property type="entry name" value="FAD/NAD-bd_sf"/>
</dbReference>
<feature type="active site" description="Proton acceptor" evidence="6">
    <location>
        <position position="594"/>
    </location>
</feature>
<evidence type="ECO:0000313" key="11">
    <source>
        <dbReference type="EMBL" id="KAG7284402.1"/>
    </source>
</evidence>
<evidence type="ECO:0000256" key="4">
    <source>
        <dbReference type="ARBA" id="ARBA00022827"/>
    </source>
</evidence>
<dbReference type="Pfam" id="PF00732">
    <property type="entry name" value="GMC_oxred_N"/>
    <property type="match status" value="1"/>
</dbReference>
<comment type="similarity">
    <text evidence="2 8">Belongs to the GMC oxidoreductase family.</text>
</comment>
<organism evidence="11 12">
    <name type="scientific">Staphylotrichum longicolle</name>
    <dbReference type="NCBI Taxonomy" id="669026"/>
    <lineage>
        <taxon>Eukaryota</taxon>
        <taxon>Fungi</taxon>
        <taxon>Dikarya</taxon>
        <taxon>Ascomycota</taxon>
        <taxon>Pezizomycotina</taxon>
        <taxon>Sordariomycetes</taxon>
        <taxon>Sordariomycetidae</taxon>
        <taxon>Sordariales</taxon>
        <taxon>Chaetomiaceae</taxon>
        <taxon>Staphylotrichum</taxon>
    </lineage>
</organism>